<organism evidence="2 3">
    <name type="scientific">Lasiosphaeria miniovina</name>
    <dbReference type="NCBI Taxonomy" id="1954250"/>
    <lineage>
        <taxon>Eukaryota</taxon>
        <taxon>Fungi</taxon>
        <taxon>Dikarya</taxon>
        <taxon>Ascomycota</taxon>
        <taxon>Pezizomycotina</taxon>
        <taxon>Sordariomycetes</taxon>
        <taxon>Sordariomycetidae</taxon>
        <taxon>Sordariales</taxon>
        <taxon>Lasiosphaeriaceae</taxon>
        <taxon>Lasiosphaeria</taxon>
    </lineage>
</organism>
<comment type="caution">
    <text evidence="2">The sequence shown here is derived from an EMBL/GenBank/DDBJ whole genome shotgun (WGS) entry which is preliminary data.</text>
</comment>
<feature type="region of interest" description="Disordered" evidence="1">
    <location>
        <begin position="53"/>
        <end position="80"/>
    </location>
</feature>
<feature type="region of interest" description="Disordered" evidence="1">
    <location>
        <begin position="352"/>
        <end position="391"/>
    </location>
</feature>
<gene>
    <name evidence="2" type="ORF">B0T26DRAFT_768125</name>
</gene>
<accession>A0AA40B6C7</accession>
<protein>
    <submittedName>
        <fullName evidence="2">Uncharacterized protein</fullName>
    </submittedName>
</protein>
<feature type="region of interest" description="Disordered" evidence="1">
    <location>
        <begin position="743"/>
        <end position="802"/>
    </location>
</feature>
<evidence type="ECO:0000313" key="3">
    <source>
        <dbReference type="Proteomes" id="UP001172101"/>
    </source>
</evidence>
<feature type="compositionally biased region" description="Polar residues" evidence="1">
    <location>
        <begin position="361"/>
        <end position="375"/>
    </location>
</feature>
<name>A0AA40B6C7_9PEZI</name>
<dbReference type="Proteomes" id="UP001172101">
    <property type="component" value="Unassembled WGS sequence"/>
</dbReference>
<evidence type="ECO:0000313" key="2">
    <source>
        <dbReference type="EMBL" id="KAK0728501.1"/>
    </source>
</evidence>
<proteinExistence type="predicted"/>
<sequence length="802" mass="87601">MSSTHTGQHQHAKGTSRIRAPALKVRTNFMDITASNGKAKAIASADWRKTASAVSSSGSSLRTGTASTRERSMRSSSGMSSSVIVEVENINPGSVNIRRRSEEEALWDMIVPARTGRSATLTSDSLSGLSVCEVTAVQFKDMKTMTVNINGEDILLPNRFSFDIVPVNTAESSETSSSRVSIGELKRVNGPRNFHLKPSDELLFSHDLPDDLQMLLTKENGVVGSSNAFSGFQPDFGCSRRPRNLTKSAMFQRSSEDSVMGCFRSVQAEPDGRRKKSTEDDGSRFQMLLRRLNKNKAPPADARQTTSASAFDIRKTDPSIVAAKVKNHEAAEMNSEADRRNQELMDRLYERLPGQGPKTGQEGSQDSGYATGSRTQDQRIYRPSDASGSMSSVIIQRPQGQDTFESPTKKLNPTAQEFQSTSGMMAMPNFSPKKLCRPPLTNLFPNMIRPATSIEPGVQTMRASQYDPNQLTDGVASQPRPCFGSGEAMLNGAVSSEHMFPDLQKNLSLNGINPRPCFGLGEAMFRGAISSEHQFPDLHKNLPLDGINQPELPPYMGMFAPPKAQGQQPVEPFPFAPPMFAQPTMSASPLANNFGTFNSSGLPFSPLEMAQFNLANPNGFNTFPYHGARGPTGAHPRLPDGFNLGNTITSPFAGAPLPHVFANEEHLFGPDDRINRPHFPVTQKPRDHDPVKQQQYEAYLEWRKANEPGYHLRCKMRQAHRVKAIAEKAKAAVGARAAAAAAEKRSLEESVRNEWKVKVHEKSSSTEMEKTKRVDKAGESSKPPASSGEANTGESKEGGADE</sequence>
<evidence type="ECO:0000256" key="1">
    <source>
        <dbReference type="SAM" id="MobiDB-lite"/>
    </source>
</evidence>
<keyword evidence="3" id="KW-1185">Reference proteome</keyword>
<dbReference type="RefSeq" id="XP_060301356.1">
    <property type="nucleotide sequence ID" value="XM_060446494.1"/>
</dbReference>
<feature type="region of interest" description="Disordered" evidence="1">
    <location>
        <begin position="1"/>
        <end position="21"/>
    </location>
</feature>
<dbReference type="AlphaFoldDB" id="A0AA40B6C7"/>
<feature type="compositionally biased region" description="Basic and acidic residues" evidence="1">
    <location>
        <begin position="743"/>
        <end position="779"/>
    </location>
</feature>
<dbReference type="EMBL" id="JAUIRO010000002">
    <property type="protein sequence ID" value="KAK0728501.1"/>
    <property type="molecule type" value="Genomic_DNA"/>
</dbReference>
<dbReference type="GeneID" id="85329764"/>
<reference evidence="2" key="1">
    <citation type="submission" date="2023-06" db="EMBL/GenBank/DDBJ databases">
        <title>Genome-scale phylogeny and comparative genomics of the fungal order Sordariales.</title>
        <authorList>
            <consortium name="Lawrence Berkeley National Laboratory"/>
            <person name="Hensen N."/>
            <person name="Bonometti L."/>
            <person name="Westerberg I."/>
            <person name="Brannstrom I.O."/>
            <person name="Guillou S."/>
            <person name="Cros-Aarteil S."/>
            <person name="Calhoun S."/>
            <person name="Haridas S."/>
            <person name="Kuo A."/>
            <person name="Mondo S."/>
            <person name="Pangilinan J."/>
            <person name="Riley R."/>
            <person name="LaButti K."/>
            <person name="Andreopoulos B."/>
            <person name="Lipzen A."/>
            <person name="Chen C."/>
            <person name="Yanf M."/>
            <person name="Daum C."/>
            <person name="Ng V."/>
            <person name="Clum A."/>
            <person name="Steindorff A."/>
            <person name="Ohm R."/>
            <person name="Martin F."/>
            <person name="Silar P."/>
            <person name="Natvig D."/>
            <person name="Lalanne C."/>
            <person name="Gautier V."/>
            <person name="Ament-velasquez S.L."/>
            <person name="Kruys A."/>
            <person name="Hutchinson M.I."/>
            <person name="Powell A.J."/>
            <person name="Barry K."/>
            <person name="Miller A.N."/>
            <person name="Grigoriev I.V."/>
            <person name="Debuchy R."/>
            <person name="Gladieux P."/>
            <person name="Thoren M.H."/>
            <person name="Johannesson H."/>
        </authorList>
    </citation>
    <scope>NUCLEOTIDE SEQUENCE</scope>
    <source>
        <strain evidence="2">SMH2392-1A</strain>
    </source>
</reference>
<feature type="compositionally biased region" description="Low complexity" evidence="1">
    <location>
        <begin position="53"/>
        <end position="67"/>
    </location>
</feature>
<feature type="region of interest" description="Disordered" evidence="1">
    <location>
        <begin position="292"/>
        <end position="311"/>
    </location>
</feature>